<feature type="transmembrane region" description="Helical" evidence="6">
    <location>
        <begin position="241"/>
        <end position="265"/>
    </location>
</feature>
<keyword evidence="4 6" id="KW-1133">Transmembrane helix</keyword>
<accession>A0AA36BPS5</accession>
<feature type="transmembrane region" description="Helical" evidence="6">
    <location>
        <begin position="140"/>
        <end position="163"/>
    </location>
</feature>
<dbReference type="Pfam" id="PF03073">
    <property type="entry name" value="TspO_MBR"/>
    <property type="match status" value="1"/>
</dbReference>
<feature type="transmembrane region" description="Helical" evidence="6">
    <location>
        <begin position="175"/>
        <end position="198"/>
    </location>
</feature>
<keyword evidence="8" id="KW-1185">Reference proteome</keyword>
<dbReference type="PANTHER" id="PTHR33802">
    <property type="entry name" value="SI:CH211-161H7.5-RELATED"/>
    <property type="match status" value="1"/>
</dbReference>
<protein>
    <submittedName>
        <fullName evidence="7">XP_036366977.1uncharacterized protein LOC115221323 isoform X3</fullName>
    </submittedName>
</protein>
<feature type="transmembrane region" description="Helical" evidence="6">
    <location>
        <begin position="340"/>
        <end position="360"/>
    </location>
</feature>
<dbReference type="EMBL" id="OX597833">
    <property type="protein sequence ID" value="CAI9738013.1"/>
    <property type="molecule type" value="Genomic_DNA"/>
</dbReference>
<keyword evidence="5 6" id="KW-0472">Membrane</keyword>
<dbReference type="InterPro" id="IPR038330">
    <property type="entry name" value="TspO/MBR-related_sf"/>
</dbReference>
<organism evidence="7 8">
    <name type="scientific">Octopus vulgaris</name>
    <name type="common">Common octopus</name>
    <dbReference type="NCBI Taxonomy" id="6645"/>
    <lineage>
        <taxon>Eukaryota</taxon>
        <taxon>Metazoa</taxon>
        <taxon>Spiralia</taxon>
        <taxon>Lophotrochozoa</taxon>
        <taxon>Mollusca</taxon>
        <taxon>Cephalopoda</taxon>
        <taxon>Coleoidea</taxon>
        <taxon>Octopodiformes</taxon>
        <taxon>Octopoda</taxon>
        <taxon>Incirrata</taxon>
        <taxon>Octopodidae</taxon>
        <taxon>Octopus</taxon>
    </lineage>
</organism>
<keyword evidence="3 6" id="KW-0812">Transmembrane</keyword>
<dbReference type="GO" id="GO:0016020">
    <property type="term" value="C:membrane"/>
    <property type="evidence" value="ECO:0007669"/>
    <property type="project" value="UniProtKB-SubCell"/>
</dbReference>
<dbReference type="AlphaFoldDB" id="A0AA36BPS5"/>
<feature type="transmembrane region" description="Helical" evidence="6">
    <location>
        <begin position="204"/>
        <end position="229"/>
    </location>
</feature>
<comment type="subcellular location">
    <subcellularLocation>
        <location evidence="1">Membrane</location>
        <topology evidence="1">Multi-pass membrane protein</topology>
    </subcellularLocation>
</comment>
<dbReference type="Gene3D" id="1.20.1260.100">
    <property type="entry name" value="TspO/MBR protein"/>
    <property type="match status" value="1"/>
</dbReference>
<evidence type="ECO:0000256" key="6">
    <source>
        <dbReference type="SAM" id="Phobius"/>
    </source>
</evidence>
<evidence type="ECO:0000313" key="8">
    <source>
        <dbReference type="Proteomes" id="UP001162480"/>
    </source>
</evidence>
<dbReference type="InterPro" id="IPR004307">
    <property type="entry name" value="TspO_MBR"/>
</dbReference>
<feature type="transmembrane region" description="Helical" evidence="6">
    <location>
        <begin position="88"/>
        <end position="108"/>
    </location>
</feature>
<comment type="similarity">
    <text evidence="2">Belongs to the TspO/BZRP family.</text>
</comment>
<evidence type="ECO:0000256" key="3">
    <source>
        <dbReference type="ARBA" id="ARBA00022692"/>
    </source>
</evidence>
<evidence type="ECO:0000256" key="2">
    <source>
        <dbReference type="ARBA" id="ARBA00007524"/>
    </source>
</evidence>
<feature type="transmembrane region" description="Helical" evidence="6">
    <location>
        <begin position="285"/>
        <end position="304"/>
    </location>
</feature>
<reference evidence="7" key="1">
    <citation type="submission" date="2023-08" db="EMBL/GenBank/DDBJ databases">
        <authorList>
            <person name="Alioto T."/>
            <person name="Alioto T."/>
            <person name="Gomez Garrido J."/>
        </authorList>
    </citation>
    <scope>NUCLEOTIDE SEQUENCE</scope>
</reference>
<evidence type="ECO:0000256" key="4">
    <source>
        <dbReference type="ARBA" id="ARBA00022989"/>
    </source>
</evidence>
<evidence type="ECO:0000256" key="1">
    <source>
        <dbReference type="ARBA" id="ARBA00004141"/>
    </source>
</evidence>
<sequence length="376" mass="42855">MDFGVPFADVKSSGEVLKGKFPRPLLSYYKGREKYSFNVYLFWIPQHSPLTPYLYNSSSLPIIYIFEPSSVDWGFQSLANMEHRPAKIAVIVVTLIIFIVTAVLNAYASQPESSSGIYTTTMSNVSNEFMTGVTPARWTFGIWGVIYFWMAAWIIYCHAAIFIKWDGDYLYKHDVFAPSIFFILYSINLILNFTWLILFDRKHIVAALFVLLALAITAVACLCIAMYAFKKGMQNIAREEFKLHFWLIQLLMFNGIACYATWLTVATNLNLNIAMTYAWDFNGDTVILIILLFIGAAIISADMIIFEKHTIYVITPYIVLVVALYGVVDEHVDIEDLSRIGIFMIVVLALFCGGLLYKIVSTIWNHFRCRRPAALI</sequence>
<dbReference type="Proteomes" id="UP001162480">
    <property type="component" value="Chromosome 20"/>
</dbReference>
<dbReference type="PANTHER" id="PTHR33802:SF1">
    <property type="entry name" value="XK-RELATED PROTEIN"/>
    <property type="match status" value="1"/>
</dbReference>
<feature type="transmembrane region" description="Helical" evidence="6">
    <location>
        <begin position="311"/>
        <end position="328"/>
    </location>
</feature>
<proteinExistence type="inferred from homology"/>
<name>A0AA36BPS5_OCTVU</name>
<evidence type="ECO:0000313" key="7">
    <source>
        <dbReference type="EMBL" id="CAI9738013.1"/>
    </source>
</evidence>
<gene>
    <name evidence="7" type="ORF">OCTVUL_1B000293</name>
</gene>
<evidence type="ECO:0000256" key="5">
    <source>
        <dbReference type="ARBA" id="ARBA00023136"/>
    </source>
</evidence>